<evidence type="ECO:0000313" key="1">
    <source>
        <dbReference type="EMBL" id="MBB6571446.1"/>
    </source>
</evidence>
<reference evidence="1 4" key="2">
    <citation type="submission" date="2020-08" db="EMBL/GenBank/DDBJ databases">
        <title>Sequencing the genomes of 1000 actinobacteria strains.</title>
        <authorList>
            <person name="Klenk H.-P."/>
        </authorList>
    </citation>
    <scope>NUCLEOTIDE SEQUENCE [LARGE SCALE GENOMIC DNA]</scope>
    <source>
        <strain evidence="1 4">DSM 15626</strain>
    </source>
</reference>
<dbReference type="Proteomes" id="UP000534306">
    <property type="component" value="Unassembled WGS sequence"/>
</dbReference>
<reference evidence="2 3" key="1">
    <citation type="submission" date="2020-05" db="EMBL/GenBank/DDBJ databases">
        <title>Genome sequence of Kribbella sandramycini ATCC 39419.</title>
        <authorList>
            <person name="Maclea K.S."/>
            <person name="Fair J.L."/>
        </authorList>
    </citation>
    <scope>NUCLEOTIDE SEQUENCE [LARGE SCALE GENOMIC DNA]</scope>
    <source>
        <strain evidence="2 3">ATCC 39419</strain>
    </source>
</reference>
<dbReference type="EMBL" id="JABJRC010000008">
    <property type="protein sequence ID" value="NOL44097.1"/>
    <property type="molecule type" value="Genomic_DNA"/>
</dbReference>
<comment type="caution">
    <text evidence="2">The sequence shown here is derived from an EMBL/GenBank/DDBJ whole genome shotgun (WGS) entry which is preliminary data.</text>
</comment>
<evidence type="ECO:0000313" key="2">
    <source>
        <dbReference type="EMBL" id="NOL44097.1"/>
    </source>
</evidence>
<dbReference type="Proteomes" id="UP000553957">
    <property type="component" value="Unassembled WGS sequence"/>
</dbReference>
<dbReference type="RefSeq" id="WP_171677362.1">
    <property type="nucleotide sequence ID" value="NZ_BAAAGT010000016.1"/>
</dbReference>
<sequence>MRPFLLLDVDGPLNPREPSAEFVRHEIVEGDRSWTVHLNPSHGAELRDLVTTFDLVWASSWEQGANRLLAPLLGLPQLPTIEWPDRTPIPTSSWKTPYVAAWVGERPFVWLDDGVDERDIAYFARPCQLVHRVDSQTGLTPGDFAVVRAWQRENLLR</sequence>
<dbReference type="Pfam" id="PF18143">
    <property type="entry name" value="HAD_SAK_2"/>
    <property type="match status" value="1"/>
</dbReference>
<evidence type="ECO:0000313" key="4">
    <source>
        <dbReference type="Proteomes" id="UP000553957"/>
    </source>
</evidence>
<protein>
    <recommendedName>
        <fullName evidence="5">Secreted protein</fullName>
    </recommendedName>
</protein>
<keyword evidence="3" id="KW-1185">Reference proteome</keyword>
<accession>A0A7Y4L617</accession>
<dbReference type="AlphaFoldDB" id="A0A7Y4L617"/>
<proteinExistence type="predicted"/>
<name>A0A7Y4L617_9ACTN</name>
<dbReference type="EMBL" id="JACHKF010000001">
    <property type="protein sequence ID" value="MBB6571446.1"/>
    <property type="molecule type" value="Genomic_DNA"/>
</dbReference>
<gene>
    <name evidence="1" type="ORF">HNR71_007083</name>
    <name evidence="2" type="ORF">HPO96_28005</name>
</gene>
<organism evidence="2 3">
    <name type="scientific">Kribbella sandramycini</name>
    <dbReference type="NCBI Taxonomy" id="60450"/>
    <lineage>
        <taxon>Bacteria</taxon>
        <taxon>Bacillati</taxon>
        <taxon>Actinomycetota</taxon>
        <taxon>Actinomycetes</taxon>
        <taxon>Propionibacteriales</taxon>
        <taxon>Kribbellaceae</taxon>
        <taxon>Kribbella</taxon>
    </lineage>
</organism>
<evidence type="ECO:0008006" key="5">
    <source>
        <dbReference type="Google" id="ProtNLM"/>
    </source>
</evidence>
<evidence type="ECO:0000313" key="3">
    <source>
        <dbReference type="Proteomes" id="UP000534306"/>
    </source>
</evidence>